<proteinExistence type="predicted"/>
<sequence length="131" mass="13774">MDGADTAPSIHSEVNSTVTTRQVADNTQNVGGHVSPSGDADSRVHNGRPAPQLAPRRQIPAPRMRSFTPFTSLDPRVFKSAAPHPSLITAEGLWKSVGSSLSSAAPRYIHSHRPVSGLPMEGQDGDTASIG</sequence>
<keyword evidence="3" id="KW-1185">Reference proteome</keyword>
<comment type="caution">
    <text evidence="2">The sequence shown here is derived from an EMBL/GenBank/DDBJ whole genome shotgun (WGS) entry which is preliminary data.</text>
</comment>
<evidence type="ECO:0000313" key="2">
    <source>
        <dbReference type="EMBL" id="KAL0070311.1"/>
    </source>
</evidence>
<protein>
    <submittedName>
        <fullName evidence="2">Uncharacterized protein</fullName>
    </submittedName>
</protein>
<dbReference type="EMBL" id="JBBXMP010000008">
    <property type="protein sequence ID" value="KAL0070311.1"/>
    <property type="molecule type" value="Genomic_DNA"/>
</dbReference>
<dbReference type="Proteomes" id="UP001437256">
    <property type="component" value="Unassembled WGS sequence"/>
</dbReference>
<feature type="compositionally biased region" description="Polar residues" evidence="1">
    <location>
        <begin position="12"/>
        <end position="30"/>
    </location>
</feature>
<name>A0ABR3A8J0_9AGAR</name>
<reference evidence="2 3" key="1">
    <citation type="submission" date="2024-05" db="EMBL/GenBank/DDBJ databases">
        <title>A draft genome resource for the thread blight pathogen Marasmius tenuissimus strain MS-2.</title>
        <authorList>
            <person name="Yulfo-Soto G.E."/>
            <person name="Baruah I.K."/>
            <person name="Amoako-Attah I."/>
            <person name="Bukari Y."/>
            <person name="Meinhardt L.W."/>
            <person name="Bailey B.A."/>
            <person name="Cohen S.P."/>
        </authorList>
    </citation>
    <scope>NUCLEOTIDE SEQUENCE [LARGE SCALE GENOMIC DNA]</scope>
    <source>
        <strain evidence="2 3">MS-2</strain>
    </source>
</reference>
<organism evidence="2 3">
    <name type="scientific">Marasmius tenuissimus</name>
    <dbReference type="NCBI Taxonomy" id="585030"/>
    <lineage>
        <taxon>Eukaryota</taxon>
        <taxon>Fungi</taxon>
        <taxon>Dikarya</taxon>
        <taxon>Basidiomycota</taxon>
        <taxon>Agaricomycotina</taxon>
        <taxon>Agaricomycetes</taxon>
        <taxon>Agaricomycetidae</taxon>
        <taxon>Agaricales</taxon>
        <taxon>Marasmiineae</taxon>
        <taxon>Marasmiaceae</taxon>
        <taxon>Marasmius</taxon>
    </lineage>
</organism>
<feature type="region of interest" description="Disordered" evidence="1">
    <location>
        <begin position="112"/>
        <end position="131"/>
    </location>
</feature>
<accession>A0ABR3A8J0</accession>
<gene>
    <name evidence="2" type="ORF">AAF712_002803</name>
</gene>
<evidence type="ECO:0000313" key="3">
    <source>
        <dbReference type="Proteomes" id="UP001437256"/>
    </source>
</evidence>
<feature type="region of interest" description="Disordered" evidence="1">
    <location>
        <begin position="1"/>
        <end position="70"/>
    </location>
</feature>
<evidence type="ECO:0000256" key="1">
    <source>
        <dbReference type="SAM" id="MobiDB-lite"/>
    </source>
</evidence>